<keyword evidence="3" id="KW-1185">Reference proteome</keyword>
<dbReference type="EMBL" id="LUAW01000056">
    <property type="protein sequence ID" value="KYQ70589.1"/>
    <property type="molecule type" value="Genomic_DNA"/>
</dbReference>
<gene>
    <name evidence="2" type="ORF">AZH43_03735</name>
</gene>
<feature type="transmembrane region" description="Helical" evidence="1">
    <location>
        <begin position="21"/>
        <end position="41"/>
    </location>
</feature>
<keyword evidence="1" id="KW-1133">Transmembrane helix</keyword>
<evidence type="ECO:0000256" key="1">
    <source>
        <dbReference type="SAM" id="Phobius"/>
    </source>
</evidence>
<accession>A0A151XYA1</accession>
<comment type="caution">
    <text evidence="2">The sequence shown here is derived from an EMBL/GenBank/DDBJ whole genome shotgun (WGS) entry which is preliminary data.</text>
</comment>
<feature type="transmembrane region" description="Helical" evidence="1">
    <location>
        <begin position="47"/>
        <end position="66"/>
    </location>
</feature>
<keyword evidence="1" id="KW-0812">Transmembrane</keyword>
<evidence type="ECO:0000313" key="2">
    <source>
        <dbReference type="EMBL" id="KYQ70589.1"/>
    </source>
</evidence>
<name>A0A151XYA1_9GAMM</name>
<evidence type="ECO:0000313" key="3">
    <source>
        <dbReference type="Proteomes" id="UP000076276"/>
    </source>
</evidence>
<proteinExistence type="predicted"/>
<dbReference type="AlphaFoldDB" id="A0A151XYA1"/>
<reference evidence="2 3" key="1">
    <citation type="submission" date="2016-03" db="EMBL/GenBank/DDBJ databases">
        <title>Acinetobacter genomospecies 28 strain ANC 4149.</title>
        <authorList>
            <person name="Radolfova-Krizova L."/>
            <person name="Nemec A."/>
        </authorList>
    </citation>
    <scope>NUCLEOTIDE SEQUENCE [LARGE SCALE GENOMIC DNA]</scope>
    <source>
        <strain evidence="2 3">ANC 4149</strain>
    </source>
</reference>
<protein>
    <submittedName>
        <fullName evidence="2">Uncharacterized protein</fullName>
    </submittedName>
</protein>
<sequence>MLSVHFNKELFINALKANKNMVTFLSTTIALMLTLLIQGLMQGNLRLEYFGYAVIVSFAFYLWAVVDQKYRKHKCSDYLE</sequence>
<organism evidence="2 3">
    <name type="scientific">Acinetobacter pragensis</name>
    <dbReference type="NCBI Taxonomy" id="1806892"/>
    <lineage>
        <taxon>Bacteria</taxon>
        <taxon>Pseudomonadati</taxon>
        <taxon>Pseudomonadota</taxon>
        <taxon>Gammaproteobacteria</taxon>
        <taxon>Moraxellales</taxon>
        <taxon>Moraxellaceae</taxon>
        <taxon>Acinetobacter</taxon>
    </lineage>
</organism>
<dbReference type="Proteomes" id="UP000076276">
    <property type="component" value="Unassembled WGS sequence"/>
</dbReference>
<dbReference type="OrthoDB" id="6701134at2"/>
<keyword evidence="1" id="KW-0472">Membrane</keyword>
<dbReference type="RefSeq" id="WP_067672075.1">
    <property type="nucleotide sequence ID" value="NZ_CBCSIK010000009.1"/>
</dbReference>